<comment type="caution">
    <text evidence="2">The sequence shown here is derived from an EMBL/GenBank/DDBJ whole genome shotgun (WGS) entry which is preliminary data.</text>
</comment>
<keyword evidence="2" id="KW-0560">Oxidoreductase</keyword>
<accession>A0ABV7S8Y8</accession>
<dbReference type="RefSeq" id="WP_310778181.1">
    <property type="nucleotide sequence ID" value="NZ_JBHRWR010000003.1"/>
</dbReference>
<evidence type="ECO:0000313" key="3">
    <source>
        <dbReference type="Proteomes" id="UP001595701"/>
    </source>
</evidence>
<dbReference type="InterPro" id="IPR007138">
    <property type="entry name" value="ABM_dom"/>
</dbReference>
<dbReference type="PROSITE" id="PS51725">
    <property type="entry name" value="ABM"/>
    <property type="match status" value="1"/>
</dbReference>
<organism evidence="2 3">
    <name type="scientific">Streptomyces yaanensis</name>
    <dbReference type="NCBI Taxonomy" id="1142239"/>
    <lineage>
        <taxon>Bacteria</taxon>
        <taxon>Bacillati</taxon>
        <taxon>Actinomycetota</taxon>
        <taxon>Actinomycetes</taxon>
        <taxon>Kitasatosporales</taxon>
        <taxon>Streptomycetaceae</taxon>
        <taxon>Streptomyces</taxon>
    </lineage>
</organism>
<dbReference type="InterPro" id="IPR011008">
    <property type="entry name" value="Dimeric_a/b-barrel"/>
</dbReference>
<gene>
    <name evidence="2" type="ORF">ACFOZ0_05475</name>
</gene>
<keyword evidence="3" id="KW-1185">Reference proteome</keyword>
<evidence type="ECO:0000313" key="2">
    <source>
        <dbReference type="EMBL" id="MFC3572736.1"/>
    </source>
</evidence>
<dbReference type="Proteomes" id="UP001595701">
    <property type="component" value="Unassembled WGS sequence"/>
</dbReference>
<dbReference type="SUPFAM" id="SSF54909">
    <property type="entry name" value="Dimeric alpha+beta barrel"/>
    <property type="match status" value="1"/>
</dbReference>
<name>A0ABV7S8Y8_9ACTN</name>
<evidence type="ECO:0000259" key="1">
    <source>
        <dbReference type="PROSITE" id="PS51725"/>
    </source>
</evidence>
<dbReference type="Pfam" id="PF03992">
    <property type="entry name" value="ABM"/>
    <property type="match status" value="1"/>
</dbReference>
<dbReference type="GO" id="GO:0004497">
    <property type="term" value="F:monooxygenase activity"/>
    <property type="evidence" value="ECO:0007669"/>
    <property type="project" value="UniProtKB-KW"/>
</dbReference>
<protein>
    <submittedName>
        <fullName evidence="2">Antibiotic biosynthesis monooxygenase family protein</fullName>
    </submittedName>
</protein>
<dbReference type="EMBL" id="JBHRWR010000003">
    <property type="protein sequence ID" value="MFC3572736.1"/>
    <property type="molecule type" value="Genomic_DNA"/>
</dbReference>
<reference evidence="3" key="1">
    <citation type="journal article" date="2019" name="Int. J. Syst. Evol. Microbiol.">
        <title>The Global Catalogue of Microorganisms (GCM) 10K type strain sequencing project: providing services to taxonomists for standard genome sequencing and annotation.</title>
        <authorList>
            <consortium name="The Broad Institute Genomics Platform"/>
            <consortium name="The Broad Institute Genome Sequencing Center for Infectious Disease"/>
            <person name="Wu L."/>
            <person name="Ma J."/>
        </authorList>
    </citation>
    <scope>NUCLEOTIDE SEQUENCE [LARGE SCALE GENOMIC DNA]</scope>
    <source>
        <strain evidence="3">CGMCC 4.7035</strain>
    </source>
</reference>
<keyword evidence="2" id="KW-0503">Monooxygenase</keyword>
<sequence>MAEDSSYWASGDWHVADGRAEEFLERWTEFLSWTKEANDGFLWARLIRERHEPNHFVSFSSWRDRDSLKGWRDHPEFGILFENCRALCTDVRTAGYELAVAV</sequence>
<dbReference type="Gene3D" id="3.30.70.100">
    <property type="match status" value="1"/>
</dbReference>
<feature type="domain" description="ABM" evidence="1">
    <location>
        <begin position="7"/>
        <end position="96"/>
    </location>
</feature>
<proteinExistence type="predicted"/>